<organism evidence="2 3">
    <name type="scientific">Natronosalvus hydrolyticus</name>
    <dbReference type="NCBI Taxonomy" id="2979988"/>
    <lineage>
        <taxon>Archaea</taxon>
        <taxon>Methanobacteriati</taxon>
        <taxon>Methanobacteriota</taxon>
        <taxon>Stenosarchaea group</taxon>
        <taxon>Halobacteria</taxon>
        <taxon>Halobacteriales</taxon>
        <taxon>Natrialbaceae</taxon>
        <taxon>Natronosalvus</taxon>
    </lineage>
</organism>
<dbReference type="AlphaFoldDB" id="A0AAP2Z6M3"/>
<proteinExistence type="predicted"/>
<evidence type="ECO:0000313" key="2">
    <source>
        <dbReference type="EMBL" id="MCU4750424.1"/>
    </source>
</evidence>
<name>A0AAP2Z6M3_9EURY</name>
<feature type="transmembrane region" description="Helical" evidence="1">
    <location>
        <begin position="87"/>
        <end position="106"/>
    </location>
</feature>
<feature type="transmembrane region" description="Helical" evidence="1">
    <location>
        <begin position="127"/>
        <end position="151"/>
    </location>
</feature>
<feature type="transmembrane region" description="Helical" evidence="1">
    <location>
        <begin position="12"/>
        <end position="39"/>
    </location>
</feature>
<dbReference type="EMBL" id="JAOPJZ010000001">
    <property type="protein sequence ID" value="MCU4750424.1"/>
    <property type="molecule type" value="Genomic_DNA"/>
</dbReference>
<keyword evidence="1" id="KW-0812">Transmembrane</keyword>
<evidence type="ECO:0000256" key="1">
    <source>
        <dbReference type="SAM" id="Phobius"/>
    </source>
</evidence>
<keyword evidence="1" id="KW-0472">Membrane</keyword>
<keyword evidence="3" id="KW-1185">Reference proteome</keyword>
<dbReference type="Proteomes" id="UP001321047">
    <property type="component" value="Unassembled WGS sequence"/>
</dbReference>
<dbReference type="RefSeq" id="WP_425461867.1">
    <property type="nucleotide sequence ID" value="NZ_JAOPJZ010000001.1"/>
</dbReference>
<evidence type="ECO:0000313" key="3">
    <source>
        <dbReference type="Proteomes" id="UP001321047"/>
    </source>
</evidence>
<feature type="transmembrane region" description="Helical" evidence="1">
    <location>
        <begin position="163"/>
        <end position="185"/>
    </location>
</feature>
<feature type="transmembrane region" description="Helical" evidence="1">
    <location>
        <begin position="51"/>
        <end position="75"/>
    </location>
</feature>
<feature type="transmembrane region" description="Helical" evidence="1">
    <location>
        <begin position="206"/>
        <end position="226"/>
    </location>
</feature>
<accession>A0AAP2Z6M3</accession>
<comment type="caution">
    <text evidence="2">The sequence shown here is derived from an EMBL/GenBank/DDBJ whole genome shotgun (WGS) entry which is preliminary data.</text>
</comment>
<reference evidence="2 3" key="1">
    <citation type="submission" date="2022-09" db="EMBL/GenBank/DDBJ databases">
        <title>Enrichment on poylsaccharides allowed isolation of novel metabolic and taxonomic groups of Haloarchaea.</title>
        <authorList>
            <person name="Sorokin D.Y."/>
            <person name="Elcheninov A.G."/>
            <person name="Khizhniak T.V."/>
            <person name="Kolganova T.V."/>
            <person name="Kublanov I.V."/>
        </authorList>
    </citation>
    <scope>NUCLEOTIDE SEQUENCE [LARGE SCALE GENOMIC DNA]</scope>
    <source>
        <strain evidence="2 3">AArc-curdl1</strain>
    </source>
</reference>
<keyword evidence="1" id="KW-1133">Transmembrane helix</keyword>
<protein>
    <submittedName>
        <fullName evidence="2">Cytochrome C biogenesis protein</fullName>
    </submittedName>
</protein>
<sequence length="231" mass="24552">MHMSLATRLFELFVIGVGTPLTAVCVLPLYPAFISYLASAEGTDGRPLSPAVLGVLVVGGVLACMALVGFVFTTVLETSLTRVIETVSPVAFALLGVIGIVLLADLKLFSRIPTLEPPQTRYPSLTAFGYGFFFGAIVLPCNPALIALFFTRVPILFDTWAHGMLGFLAFGLGMGAPLLAFALLSETAGRRIVTILTRHATLINRGTGAIVLAVSLYYLLWVFAVGPTPTF</sequence>
<gene>
    <name evidence="2" type="ORF">OB919_00265</name>
</gene>